<keyword evidence="2" id="KW-1185">Reference proteome</keyword>
<dbReference type="AlphaFoldDB" id="A0A1E3WBG5"/>
<sequence length="68" mass="7084">MFLNRPYDHARSSAPRFLLGALCGALFVLSFAGASLTLAGTVGGRSADLNDLRLNHVPQASLRLGGTA</sequence>
<proteinExistence type="predicted"/>
<organism evidence="1 2">
    <name type="scientific">Methyloceanibacter marginalis</name>
    <dbReference type="NCBI Taxonomy" id="1774971"/>
    <lineage>
        <taxon>Bacteria</taxon>
        <taxon>Pseudomonadati</taxon>
        <taxon>Pseudomonadota</taxon>
        <taxon>Alphaproteobacteria</taxon>
        <taxon>Hyphomicrobiales</taxon>
        <taxon>Hyphomicrobiaceae</taxon>
        <taxon>Methyloceanibacter</taxon>
    </lineage>
</organism>
<reference evidence="1 2" key="1">
    <citation type="journal article" date="2016" name="Environ. Microbiol.">
        <title>New Methyloceanibacter diversity from North Sea sediments includes methanotroph containing solely the soluble methane monooxygenase.</title>
        <authorList>
            <person name="Vekeman B."/>
            <person name="Kerckhof F.M."/>
            <person name="Cremers G."/>
            <person name="de Vos P."/>
            <person name="Vandamme P."/>
            <person name="Boon N."/>
            <person name="Op den Camp H.J."/>
            <person name="Heylen K."/>
        </authorList>
    </citation>
    <scope>NUCLEOTIDE SEQUENCE [LARGE SCALE GENOMIC DNA]</scope>
    <source>
        <strain evidence="1 2">R-67177</strain>
    </source>
</reference>
<name>A0A1E3WBG5_9HYPH</name>
<gene>
    <name evidence="1" type="ORF">AUC71_11260</name>
</gene>
<dbReference type="Proteomes" id="UP000095042">
    <property type="component" value="Unassembled WGS sequence"/>
</dbReference>
<dbReference type="RefSeq" id="WP_069623656.1">
    <property type="nucleotide sequence ID" value="NZ_LPWD01000161.1"/>
</dbReference>
<accession>A0A1E3WBG5</accession>
<dbReference type="EMBL" id="LPWD01000161">
    <property type="protein sequence ID" value="ODS03145.1"/>
    <property type="molecule type" value="Genomic_DNA"/>
</dbReference>
<evidence type="ECO:0000313" key="2">
    <source>
        <dbReference type="Proteomes" id="UP000095042"/>
    </source>
</evidence>
<protein>
    <submittedName>
        <fullName evidence="1">Uncharacterized protein</fullName>
    </submittedName>
</protein>
<comment type="caution">
    <text evidence="1">The sequence shown here is derived from an EMBL/GenBank/DDBJ whole genome shotgun (WGS) entry which is preliminary data.</text>
</comment>
<evidence type="ECO:0000313" key="1">
    <source>
        <dbReference type="EMBL" id="ODS03145.1"/>
    </source>
</evidence>